<comment type="function">
    <text evidence="1">Mitochondrial DNA endonuclease involved in intron homing.</text>
</comment>
<dbReference type="InterPro" id="IPR027434">
    <property type="entry name" value="Homing_endonucl"/>
</dbReference>
<keyword evidence="3" id="KW-0496">Mitochondrion</keyword>
<dbReference type="Gene3D" id="3.10.28.10">
    <property type="entry name" value="Homing endonucleases"/>
    <property type="match status" value="2"/>
</dbReference>
<dbReference type="RefSeq" id="YP_008854720.1">
    <property type="nucleotide sequence ID" value="NC_022933.1"/>
</dbReference>
<dbReference type="InterPro" id="IPR051289">
    <property type="entry name" value="LAGLIDADG_Endonuclease"/>
</dbReference>
<evidence type="ECO:0000313" key="3">
    <source>
        <dbReference type="EMBL" id="AHA41720.1"/>
    </source>
</evidence>
<evidence type="ECO:0000259" key="2">
    <source>
        <dbReference type="Pfam" id="PF00961"/>
    </source>
</evidence>
<dbReference type="Pfam" id="PF00961">
    <property type="entry name" value="LAGLIDADG_1"/>
    <property type="match status" value="2"/>
</dbReference>
<reference evidence="3" key="1">
    <citation type="submission" date="2013-09" db="EMBL/GenBank/DDBJ databases">
        <title>The mitochondrial genome sequence of Ganoderma sinense.</title>
        <authorList>
            <person name="Qian J."/>
        </authorList>
    </citation>
    <scope>NUCLEOTIDE SEQUENCE</scope>
</reference>
<geneLocation type="mitochondrion" evidence="3"/>
<feature type="non-terminal residue" evidence="3">
    <location>
        <position position="1"/>
    </location>
</feature>
<organism evidence="3">
    <name type="scientific">Ganoderma sinense</name>
    <dbReference type="NCBI Taxonomy" id="36075"/>
    <lineage>
        <taxon>Eukaryota</taxon>
        <taxon>Fungi</taxon>
        <taxon>Dikarya</taxon>
        <taxon>Basidiomycota</taxon>
        <taxon>Agaricomycotina</taxon>
        <taxon>Agaricomycetes</taxon>
        <taxon>Polyporales</taxon>
        <taxon>Polyporaceae</taxon>
        <taxon>Ganoderma</taxon>
    </lineage>
</organism>
<name>V5KV81_9APHY</name>
<dbReference type="PANTHER" id="PTHR36181:SF4">
    <property type="entry name" value="LAGLIDADG ENDONUCLEASE"/>
    <property type="match status" value="1"/>
</dbReference>
<dbReference type="AlphaFoldDB" id="V5KV81"/>
<dbReference type="SUPFAM" id="SSF55608">
    <property type="entry name" value="Homing endonucleases"/>
    <property type="match status" value="2"/>
</dbReference>
<feature type="domain" description="Homing endonuclease LAGLIDADG" evidence="2">
    <location>
        <begin position="280"/>
        <end position="390"/>
    </location>
</feature>
<protein>
    <recommendedName>
        <fullName evidence="2">Homing endonuclease LAGLIDADG domain-containing protein</fullName>
    </recommendedName>
</protein>
<dbReference type="InterPro" id="IPR004860">
    <property type="entry name" value="LAGLIDADG_dom"/>
</dbReference>
<gene>
    <name evidence="3" type="primary">orf421</name>
    <name evidence="3" type="ORF">Gasi_Mp10</name>
</gene>
<feature type="domain" description="Homing endonuclease LAGLIDADG" evidence="2">
    <location>
        <begin position="121"/>
        <end position="219"/>
    </location>
</feature>
<evidence type="ECO:0000256" key="1">
    <source>
        <dbReference type="ARBA" id="ARBA00002670"/>
    </source>
</evidence>
<dbReference type="PANTHER" id="PTHR36181">
    <property type="entry name" value="INTRON-ENCODED ENDONUCLEASE AI3-RELATED"/>
    <property type="match status" value="1"/>
</dbReference>
<dbReference type="GO" id="GO:0005739">
    <property type="term" value="C:mitochondrion"/>
    <property type="evidence" value="ECO:0007669"/>
    <property type="project" value="UniProtKB-ARBA"/>
</dbReference>
<proteinExistence type="predicted"/>
<dbReference type="EMBL" id="KF673550">
    <property type="protein sequence ID" value="AHA41720.1"/>
    <property type="molecule type" value="Genomic_DNA"/>
</dbReference>
<dbReference type="GeneID" id="17728378"/>
<dbReference type="GO" id="GO:0004519">
    <property type="term" value="F:endonuclease activity"/>
    <property type="evidence" value="ECO:0007669"/>
    <property type="project" value="InterPro"/>
</dbReference>
<accession>V5KV81</accession>
<sequence length="421" mass="47761">RSGKSIPWAQLSNSGDTLKIIVPSHNGNVMCGQTNSLGTVTSYGMNESEMGYRGSKSSAIALVKEQRVDGSYSFLGELLRCTLMASVRGYHTEILSNKNNDSENVVVTKRPKLNKLDPWFMTGYVDAEGYFSIELFKDSKAKFKYTPRLVFGINLHVKDLPILLSFKDTLGVGTVSTKGKVTSYTVKTFKDLAVIVNHFKLYPLVSSKYLVYQYWLQAYNILATKKHFNYQGMTKLATLKNLINYGLSDSLKEAFPDFNISLIDSMYYNFRGIPHGMWVAGFVSGDGSFYTKLTQYKDTFYAGCVFKITLHLKDTALLEGLYDYLSKYFPNISFNIYKSRTNKGIFISKQTVILNISNIQDIGNIVIPFFDLYPVLGVKKMDYNDFKIIYNIILSKDHLSPEGLAQIQEIRNNMNDKRTVF</sequence>